<feature type="transmembrane region" description="Helical" evidence="6">
    <location>
        <begin position="229"/>
        <end position="253"/>
    </location>
</feature>
<reference evidence="7" key="1">
    <citation type="submission" date="2019-07" db="EMBL/GenBank/DDBJ databases">
        <authorList>
            <person name="Palmer J.M."/>
        </authorList>
    </citation>
    <scope>NUCLEOTIDE SEQUENCE</scope>
    <source>
        <strain evidence="7">PC9</strain>
    </source>
</reference>
<evidence type="ECO:0000256" key="2">
    <source>
        <dbReference type="ARBA" id="ARBA00022692"/>
    </source>
</evidence>
<feature type="transmembrane region" description="Helical" evidence="6">
    <location>
        <begin position="29"/>
        <end position="47"/>
    </location>
</feature>
<feature type="transmembrane region" description="Helical" evidence="6">
    <location>
        <begin position="97"/>
        <end position="116"/>
    </location>
</feature>
<evidence type="ECO:0000256" key="4">
    <source>
        <dbReference type="ARBA" id="ARBA00023136"/>
    </source>
</evidence>
<evidence type="ECO:0000256" key="1">
    <source>
        <dbReference type="ARBA" id="ARBA00004141"/>
    </source>
</evidence>
<feature type="transmembrane region" description="Helical" evidence="6">
    <location>
        <begin position="273"/>
        <end position="293"/>
    </location>
</feature>
<dbReference type="SMART" id="SM01417">
    <property type="entry name" value="Solute_trans_a"/>
    <property type="match status" value="1"/>
</dbReference>
<dbReference type="GO" id="GO:0016020">
    <property type="term" value="C:membrane"/>
    <property type="evidence" value="ECO:0007669"/>
    <property type="project" value="UniProtKB-SubCell"/>
</dbReference>
<evidence type="ECO:0000313" key="8">
    <source>
        <dbReference type="Proteomes" id="UP000623687"/>
    </source>
</evidence>
<name>A0A8H7DR01_PLEOS</name>
<protein>
    <recommendedName>
        <fullName evidence="9">DUF300-domain-containing protein</fullName>
    </recommendedName>
</protein>
<evidence type="ECO:0000256" key="5">
    <source>
        <dbReference type="SAM" id="MobiDB-lite"/>
    </source>
</evidence>
<feature type="transmembrane region" description="Helical" evidence="6">
    <location>
        <begin position="68"/>
        <end position="85"/>
    </location>
</feature>
<feature type="transmembrane region" description="Helical" evidence="6">
    <location>
        <begin position="154"/>
        <end position="176"/>
    </location>
</feature>
<keyword evidence="2 6" id="KW-0812">Transmembrane</keyword>
<keyword evidence="3 6" id="KW-1133">Transmembrane helix</keyword>
<dbReference type="AlphaFoldDB" id="A0A8H7DR01"/>
<feature type="region of interest" description="Disordered" evidence="5">
    <location>
        <begin position="445"/>
        <end position="472"/>
    </location>
</feature>
<dbReference type="VEuPathDB" id="FungiDB:PC9H_010359"/>
<dbReference type="OrthoDB" id="5348404at2759"/>
<keyword evidence="4 6" id="KW-0472">Membrane</keyword>
<organism evidence="7 8">
    <name type="scientific">Pleurotus ostreatus</name>
    <name type="common">Oyster mushroom</name>
    <name type="synonym">White-rot fungus</name>
    <dbReference type="NCBI Taxonomy" id="5322"/>
    <lineage>
        <taxon>Eukaryota</taxon>
        <taxon>Fungi</taxon>
        <taxon>Dikarya</taxon>
        <taxon>Basidiomycota</taxon>
        <taxon>Agaricomycotina</taxon>
        <taxon>Agaricomycetes</taxon>
        <taxon>Agaricomycetidae</taxon>
        <taxon>Agaricales</taxon>
        <taxon>Pleurotineae</taxon>
        <taxon>Pleurotaceae</taxon>
        <taxon>Pleurotus</taxon>
    </lineage>
</organism>
<proteinExistence type="predicted"/>
<evidence type="ECO:0000313" key="7">
    <source>
        <dbReference type="EMBL" id="KAF7422203.1"/>
    </source>
</evidence>
<evidence type="ECO:0000256" key="3">
    <source>
        <dbReference type="ARBA" id="ARBA00022989"/>
    </source>
</evidence>
<dbReference type="Proteomes" id="UP000623687">
    <property type="component" value="Unassembled WGS sequence"/>
</dbReference>
<dbReference type="PANTHER" id="PTHR23423">
    <property type="entry name" value="ORGANIC SOLUTE TRANSPORTER-RELATED"/>
    <property type="match status" value="1"/>
</dbReference>
<sequence>MTCAAENAASVDQSHFWDGENLNWEAHRIGWAIAGGCAVLTLIITTLSVGQHCRSYTNPAEQRQILRILYMPAIYAIISFFSYRFFRSYTYYSLVEIAYEAITLSAFLLLIIEYVAATASGHDAHAAIERKDKSPLPIPFCCWRYRPTKAYFMYTVKWSVLQYVIIRPACSVAGIICEKMGVLCEAEGFDPRYARVYIEAINFVSISVALYGLLLFYDLMKDELHGRRPLAKFLSIKLIVMFTFYQSFVFTALEGHVIHETQYWTVSNIKNGLNALAICIEMVFFSILMWWAYTPKEYKRKTGEPPTSVWRPLWDSINLSDFAAEISGSFRFFIEYLRGKPHTRGHGHRALNTSGRPKMDFGEAFGVRPGVYPVYPVAAPMDTGLGGAGGLAGSGGGDGYGGGAGGTAGGAGGYGYGGRGNGRGRGGGGEEDAYAYGYGGYGGDPDSDADNIRLSPYTYAGVPNASSPNVRT</sequence>
<accession>A0A8H7DR01</accession>
<dbReference type="RefSeq" id="XP_036627235.1">
    <property type="nucleotide sequence ID" value="XM_036779852.1"/>
</dbReference>
<gene>
    <name evidence="7" type="ORF">PC9H_010359</name>
</gene>
<dbReference type="EMBL" id="JACETU010000008">
    <property type="protein sequence ID" value="KAF7422203.1"/>
    <property type="molecule type" value="Genomic_DNA"/>
</dbReference>
<dbReference type="InterPro" id="IPR005178">
    <property type="entry name" value="Ostalpha/TMEM184C"/>
</dbReference>
<dbReference type="GeneID" id="59380177"/>
<dbReference type="Pfam" id="PF03619">
    <property type="entry name" value="Solute_trans_a"/>
    <property type="match status" value="1"/>
</dbReference>
<feature type="transmembrane region" description="Helical" evidence="6">
    <location>
        <begin position="196"/>
        <end position="217"/>
    </location>
</feature>
<comment type="subcellular location">
    <subcellularLocation>
        <location evidence="1">Membrane</location>
        <topology evidence="1">Multi-pass membrane protein</topology>
    </subcellularLocation>
</comment>
<comment type="caution">
    <text evidence="7">The sequence shown here is derived from an EMBL/GenBank/DDBJ whole genome shotgun (WGS) entry which is preliminary data.</text>
</comment>
<evidence type="ECO:0000256" key="6">
    <source>
        <dbReference type="SAM" id="Phobius"/>
    </source>
</evidence>
<evidence type="ECO:0008006" key="9">
    <source>
        <dbReference type="Google" id="ProtNLM"/>
    </source>
</evidence>
<keyword evidence="8" id="KW-1185">Reference proteome</keyword>